<proteinExistence type="inferred from homology"/>
<feature type="domain" description="NADH:ubiquinone oxidoreductase 30kDa subunit" evidence="6">
    <location>
        <begin position="33"/>
        <end position="157"/>
    </location>
</feature>
<dbReference type="GO" id="GO:0048038">
    <property type="term" value="F:quinone binding"/>
    <property type="evidence" value="ECO:0007669"/>
    <property type="project" value="UniProtKB-KW"/>
</dbReference>
<name>A0A4Y8SLI8_9SPHI</name>
<dbReference type="PANTHER" id="PTHR10884:SF14">
    <property type="entry name" value="NADH DEHYDROGENASE [UBIQUINONE] IRON-SULFUR PROTEIN 3, MITOCHONDRIAL"/>
    <property type="match status" value="1"/>
</dbReference>
<dbReference type="HAMAP" id="MF_01357">
    <property type="entry name" value="NDH1_NuoC"/>
    <property type="match status" value="1"/>
</dbReference>
<keyword evidence="3 5" id="KW-0874">Quinone</keyword>
<dbReference type="InterPro" id="IPR037232">
    <property type="entry name" value="NADH_quin_OxRdtase_su_C/D-like"/>
</dbReference>
<organism evidence="7 8">
    <name type="scientific">Mucilaginibacter psychrotolerans</name>
    <dbReference type="NCBI Taxonomy" id="1524096"/>
    <lineage>
        <taxon>Bacteria</taxon>
        <taxon>Pseudomonadati</taxon>
        <taxon>Bacteroidota</taxon>
        <taxon>Sphingobacteriia</taxon>
        <taxon>Sphingobacteriales</taxon>
        <taxon>Sphingobacteriaceae</taxon>
        <taxon>Mucilaginibacter</taxon>
    </lineage>
</organism>
<gene>
    <name evidence="3" type="primary">nuoC</name>
    <name evidence="7" type="ORF">E2R66_05275</name>
</gene>
<dbReference type="EC" id="7.1.1.-" evidence="3"/>
<comment type="caution">
    <text evidence="7">The sequence shown here is derived from an EMBL/GenBank/DDBJ whole genome shotgun (WGS) entry which is preliminary data.</text>
</comment>
<dbReference type="AlphaFoldDB" id="A0A4Y8SLI8"/>
<dbReference type="SUPFAM" id="SSF143243">
    <property type="entry name" value="Nqo5-like"/>
    <property type="match status" value="1"/>
</dbReference>
<evidence type="ECO:0000313" key="7">
    <source>
        <dbReference type="EMBL" id="TFF39778.1"/>
    </source>
</evidence>
<dbReference type="Gene3D" id="3.30.460.80">
    <property type="entry name" value="NADH:ubiquinone oxidoreductase, 30kDa subunit"/>
    <property type="match status" value="1"/>
</dbReference>
<dbReference type="GO" id="GO:0005886">
    <property type="term" value="C:plasma membrane"/>
    <property type="evidence" value="ECO:0007669"/>
    <property type="project" value="UniProtKB-SubCell"/>
</dbReference>
<keyword evidence="8" id="KW-1185">Reference proteome</keyword>
<keyword evidence="3 4" id="KW-0520">NAD</keyword>
<dbReference type="GO" id="GO:0050136">
    <property type="term" value="F:NADH dehydrogenase (quinone) (non-electrogenic) activity"/>
    <property type="evidence" value="ECO:0007669"/>
    <property type="project" value="UniProtKB-UniRule"/>
</dbReference>
<evidence type="ECO:0000313" key="8">
    <source>
        <dbReference type="Proteomes" id="UP000297540"/>
    </source>
</evidence>
<protein>
    <recommendedName>
        <fullName evidence="3">NADH-quinone oxidoreductase subunit C</fullName>
        <ecNumber evidence="3">7.1.1.-</ecNumber>
    </recommendedName>
    <alternativeName>
        <fullName evidence="3">NADH dehydrogenase I subunit C</fullName>
    </alternativeName>
    <alternativeName>
        <fullName evidence="3">NDH-1 subunit C</fullName>
    </alternativeName>
</protein>
<sequence length="165" mass="18821">MTIDEIKSLLTEKFGEGIVTGEERTGMQPALLIDADRIADVCLELRNNPGTYFDFLSCLSGVDYGVEAGRFGVVYHLSSIPYNLKLVLKISKANDRNLEELPSFPSITSVYRAADWHEREAYDMLGIYFEGHPDLRRLLMPDDWEGFPLRKDYANAEYYKGIKID</sequence>
<keyword evidence="2 3" id="KW-0813">Transport</keyword>
<evidence type="ECO:0000259" key="6">
    <source>
        <dbReference type="Pfam" id="PF00329"/>
    </source>
</evidence>
<dbReference type="InterPro" id="IPR020396">
    <property type="entry name" value="NADH_UbQ_OxRdtase_CS"/>
</dbReference>
<comment type="function">
    <text evidence="3">NDH-1 shuttles electrons from NADH, via FMN and iron-sulfur (Fe-S) centers, to quinones in the respiratory chain. The immediate electron acceptor for the enzyme in this species is believed to be a menaquinone. Couples the redox reaction to proton translocation (for every two electrons transferred, four hydrogen ions are translocated across the cytoplasmic membrane), and thus conserves the redox energy in a proton gradient.</text>
</comment>
<dbReference type="InterPro" id="IPR001268">
    <property type="entry name" value="NADH_UbQ_OxRdtase_30kDa_su"/>
</dbReference>
<comment type="catalytic activity">
    <reaction evidence="3 5">
        <text>a quinone + NADH + 5 H(+)(in) = a quinol + NAD(+) + 4 H(+)(out)</text>
        <dbReference type="Rhea" id="RHEA:57888"/>
        <dbReference type="ChEBI" id="CHEBI:15378"/>
        <dbReference type="ChEBI" id="CHEBI:24646"/>
        <dbReference type="ChEBI" id="CHEBI:57540"/>
        <dbReference type="ChEBI" id="CHEBI:57945"/>
        <dbReference type="ChEBI" id="CHEBI:132124"/>
    </reaction>
</comment>
<keyword evidence="3 4" id="KW-1278">Translocase</keyword>
<comment type="similarity">
    <text evidence="1 3 4">Belongs to the complex I 30 kDa subunit family.</text>
</comment>
<dbReference type="OrthoDB" id="9803286at2"/>
<accession>A0A4Y8SLI8</accession>
<reference evidence="7 8" key="1">
    <citation type="journal article" date="2017" name="Int. J. Syst. Evol. Microbiol.">
        <title>Mucilaginibacterpsychrotolerans sp. nov., isolated from peatlands.</title>
        <authorList>
            <person name="Deng Y."/>
            <person name="Shen L."/>
            <person name="Xu B."/>
            <person name="Liu Y."/>
            <person name="Gu Z."/>
            <person name="Liu H."/>
            <person name="Zhou Y."/>
        </authorList>
    </citation>
    <scope>NUCLEOTIDE SEQUENCE [LARGE SCALE GENOMIC DNA]</scope>
    <source>
        <strain evidence="7 8">NH7-4</strain>
    </source>
</reference>
<evidence type="ECO:0000256" key="3">
    <source>
        <dbReference type="HAMAP-Rule" id="MF_01357"/>
    </source>
</evidence>
<evidence type="ECO:0000256" key="4">
    <source>
        <dbReference type="RuleBase" id="RU003456"/>
    </source>
</evidence>
<dbReference type="PROSITE" id="PS00542">
    <property type="entry name" value="COMPLEX1_30K"/>
    <property type="match status" value="1"/>
</dbReference>
<dbReference type="EMBL" id="SOZE01000003">
    <property type="protein sequence ID" value="TFF39778.1"/>
    <property type="molecule type" value="Genomic_DNA"/>
</dbReference>
<dbReference type="NCBIfam" id="TIGR01961">
    <property type="entry name" value="NuoC_fam"/>
    <property type="match status" value="1"/>
</dbReference>
<keyword evidence="3" id="KW-0472">Membrane</keyword>
<dbReference type="GO" id="GO:0008137">
    <property type="term" value="F:NADH dehydrogenase (ubiquinone) activity"/>
    <property type="evidence" value="ECO:0007669"/>
    <property type="project" value="InterPro"/>
</dbReference>
<comment type="subunit">
    <text evidence="3">NDH-1 is composed of 14 different subunits. Subunits NuoB, C, D, E, F, and G constitute the peripheral sector of the complex.</text>
</comment>
<comment type="subcellular location">
    <subcellularLocation>
        <location evidence="3">Cell membrane</location>
        <topology evidence="3">Peripheral membrane protein</topology>
        <orientation evidence="3">Cytoplasmic side</orientation>
    </subcellularLocation>
</comment>
<evidence type="ECO:0000256" key="2">
    <source>
        <dbReference type="ARBA" id="ARBA00022448"/>
    </source>
</evidence>
<evidence type="ECO:0000256" key="1">
    <source>
        <dbReference type="ARBA" id="ARBA00007569"/>
    </source>
</evidence>
<dbReference type="Pfam" id="PF00329">
    <property type="entry name" value="Complex1_30kDa"/>
    <property type="match status" value="1"/>
</dbReference>
<dbReference type="InterPro" id="IPR010218">
    <property type="entry name" value="NADH_DH_suC"/>
</dbReference>
<keyword evidence="3" id="KW-1003">Cell membrane</keyword>
<evidence type="ECO:0000256" key="5">
    <source>
        <dbReference type="RuleBase" id="RU003582"/>
    </source>
</evidence>
<dbReference type="PANTHER" id="PTHR10884">
    <property type="entry name" value="NADH DEHYDROGENASE UBIQUINONE IRON-SULFUR PROTEIN 3"/>
    <property type="match status" value="1"/>
</dbReference>
<dbReference type="RefSeq" id="WP_133227375.1">
    <property type="nucleotide sequence ID" value="NZ_SOZE01000003.1"/>
</dbReference>
<dbReference type="Proteomes" id="UP000297540">
    <property type="component" value="Unassembled WGS sequence"/>
</dbReference>